<evidence type="ECO:0000256" key="1">
    <source>
        <dbReference type="SAM" id="Phobius"/>
    </source>
</evidence>
<evidence type="ECO:0000313" key="4">
    <source>
        <dbReference type="Proteomes" id="UP000252254"/>
    </source>
</evidence>
<dbReference type="EMBL" id="QNRI01000002">
    <property type="protein sequence ID" value="RBP00757.1"/>
    <property type="molecule type" value="Genomic_DNA"/>
</dbReference>
<dbReference type="Pfam" id="PF13828">
    <property type="entry name" value="DUF4190"/>
    <property type="match status" value="1"/>
</dbReference>
<feature type="domain" description="DUF4190" evidence="2">
    <location>
        <begin position="17"/>
        <end position="79"/>
    </location>
</feature>
<protein>
    <submittedName>
        <fullName evidence="3">Uncharacterized protein DUF4190</fullName>
    </submittedName>
</protein>
<dbReference type="OrthoDB" id="1955244at2"/>
<comment type="caution">
    <text evidence="3">The sequence shown here is derived from an EMBL/GenBank/DDBJ whole genome shotgun (WGS) entry which is preliminary data.</text>
</comment>
<keyword evidence="1" id="KW-0472">Membrane</keyword>
<proteinExistence type="predicted"/>
<feature type="transmembrane region" description="Helical" evidence="1">
    <location>
        <begin position="21"/>
        <end position="44"/>
    </location>
</feature>
<evidence type="ECO:0000313" key="3">
    <source>
        <dbReference type="EMBL" id="RBP00757.1"/>
    </source>
</evidence>
<dbReference type="AlphaFoldDB" id="A0A366EED4"/>
<sequence length="103" mass="11006">MEEQSYHIEQQQTSKKATTSLVLGILACVIPLVGFILGIIAVVFSKKANNEITNQKLDGHGLAVAGMVTGIVGIVLNALYFIFLIIAIVTAILAPAPTYPAYY</sequence>
<gene>
    <name evidence="3" type="ORF">DES48_102525</name>
</gene>
<dbReference type="InterPro" id="IPR025241">
    <property type="entry name" value="DUF4190"/>
</dbReference>
<keyword evidence="1" id="KW-1133">Transmembrane helix</keyword>
<feature type="transmembrane region" description="Helical" evidence="1">
    <location>
        <begin position="64"/>
        <end position="94"/>
    </location>
</feature>
<dbReference type="Proteomes" id="UP000252254">
    <property type="component" value="Unassembled WGS sequence"/>
</dbReference>
<organism evidence="3 4">
    <name type="scientific">Paraliobacillus ryukyuensis</name>
    <dbReference type="NCBI Taxonomy" id="200904"/>
    <lineage>
        <taxon>Bacteria</taxon>
        <taxon>Bacillati</taxon>
        <taxon>Bacillota</taxon>
        <taxon>Bacilli</taxon>
        <taxon>Bacillales</taxon>
        <taxon>Bacillaceae</taxon>
        <taxon>Paraliobacillus</taxon>
    </lineage>
</organism>
<name>A0A366EED4_9BACI</name>
<dbReference type="STRING" id="200904.GCA_900168775_00784"/>
<keyword evidence="4" id="KW-1185">Reference proteome</keyword>
<accession>A0A366EED4</accession>
<keyword evidence="1" id="KW-0812">Transmembrane</keyword>
<dbReference type="RefSeq" id="WP_113867649.1">
    <property type="nucleotide sequence ID" value="NZ_BAABQN010000002.1"/>
</dbReference>
<reference evidence="3 4" key="1">
    <citation type="submission" date="2018-06" db="EMBL/GenBank/DDBJ databases">
        <title>Genomic Encyclopedia of Type Strains, Phase IV (KMG-IV): sequencing the most valuable type-strain genomes for metagenomic binning, comparative biology and taxonomic classification.</title>
        <authorList>
            <person name="Goeker M."/>
        </authorList>
    </citation>
    <scope>NUCLEOTIDE SEQUENCE [LARGE SCALE GENOMIC DNA]</scope>
    <source>
        <strain evidence="3 4">DSM 15140</strain>
    </source>
</reference>
<evidence type="ECO:0000259" key="2">
    <source>
        <dbReference type="Pfam" id="PF13828"/>
    </source>
</evidence>